<evidence type="ECO:0000313" key="6">
    <source>
        <dbReference type="EMBL" id="MEC4293705.1"/>
    </source>
</evidence>
<keyword evidence="2" id="KW-0238">DNA-binding</keyword>
<accession>A0ABU6IVJ7</accession>
<name>A0ABU6IVJ7_9ACTN</name>
<dbReference type="PANTHER" id="PTHR44688">
    <property type="entry name" value="DNA-BINDING TRANSCRIPTIONAL ACTIVATOR DEVR_DOSR"/>
    <property type="match status" value="1"/>
</dbReference>
<dbReference type="SMART" id="SM00421">
    <property type="entry name" value="HTH_LUXR"/>
    <property type="match status" value="1"/>
</dbReference>
<dbReference type="PROSITE" id="PS50043">
    <property type="entry name" value="HTH_LUXR_2"/>
    <property type="match status" value="1"/>
</dbReference>
<feature type="transmembrane region" description="Helical" evidence="4">
    <location>
        <begin position="287"/>
        <end position="312"/>
    </location>
</feature>
<feature type="transmembrane region" description="Helical" evidence="4">
    <location>
        <begin position="353"/>
        <end position="372"/>
    </location>
</feature>
<dbReference type="SUPFAM" id="SSF46894">
    <property type="entry name" value="C-terminal effector domain of the bipartite response regulators"/>
    <property type="match status" value="1"/>
</dbReference>
<evidence type="ECO:0000259" key="5">
    <source>
        <dbReference type="PROSITE" id="PS50043"/>
    </source>
</evidence>
<organism evidence="6 7">
    <name type="scientific">Adlercreutzia shanghongiae</name>
    <dbReference type="NCBI Taxonomy" id="3111773"/>
    <lineage>
        <taxon>Bacteria</taxon>
        <taxon>Bacillati</taxon>
        <taxon>Actinomycetota</taxon>
        <taxon>Coriobacteriia</taxon>
        <taxon>Eggerthellales</taxon>
        <taxon>Eggerthellaceae</taxon>
        <taxon>Adlercreutzia</taxon>
    </lineage>
</organism>
<keyword evidence="4" id="KW-1133">Transmembrane helix</keyword>
<proteinExistence type="predicted"/>
<feature type="transmembrane region" description="Helical" evidence="4">
    <location>
        <begin position="163"/>
        <end position="181"/>
    </location>
</feature>
<feature type="domain" description="HTH luxR-type" evidence="5">
    <location>
        <begin position="408"/>
        <end position="473"/>
    </location>
</feature>
<feature type="transmembrane region" description="Helical" evidence="4">
    <location>
        <begin position="46"/>
        <end position="65"/>
    </location>
</feature>
<feature type="transmembrane region" description="Helical" evidence="4">
    <location>
        <begin position="233"/>
        <end position="254"/>
    </location>
</feature>
<dbReference type="InterPro" id="IPR036388">
    <property type="entry name" value="WH-like_DNA-bd_sf"/>
</dbReference>
<dbReference type="PRINTS" id="PR00038">
    <property type="entry name" value="HTHLUXR"/>
</dbReference>
<dbReference type="InterPro" id="IPR016032">
    <property type="entry name" value="Sig_transdc_resp-reg_C-effctor"/>
</dbReference>
<dbReference type="Pfam" id="PF00196">
    <property type="entry name" value="GerE"/>
    <property type="match status" value="1"/>
</dbReference>
<keyword evidence="1" id="KW-0805">Transcription regulation</keyword>
<dbReference type="RefSeq" id="WP_326454088.1">
    <property type="nucleotide sequence ID" value="NZ_JAYMFH010000001.1"/>
</dbReference>
<sequence length="474" mass="50511">MELSTTKPKMWGDRFEALWCTGLFFALSFSTVSSLAIGQDFEPPALGSFSMFVRAAAFLTVALGAGRVKSLKGRPRLLTLIAAVMGLCFLGRIAGFSAESGMAGVVFVCALVTVANACSAVLYLAWMELYAQMDMRHGLLLLCVVHLASALTSFGLFSLGSNPVALVSIAVLPLASVAALFKADRSTAGAPYRQGEATSGAAWTMSPRPLILLAAFTLTNTFLRSFLGVEDKAFVLLGVCVAALAVLIGAVARFGAFEPKTLYEVSVPVLIAGTMFVLVGLPGAGVAAAFCSNAAFTLFSIFITVVFCAISYRYGVNALWLFGITQAALTGGSFLGSILPWGERLLSIPSVGVTAPIAVLVVVLVALSMLLVSDRDFETTWGVTPLQKAETTPSTLAGEDIEVRRCAKAAKLYGLTRREEEILLLMMRGHTLSRIAAELYVAESTMKTHTRHIYRKAGVSNRQELQTEIERLSV</sequence>
<dbReference type="PANTHER" id="PTHR44688:SF16">
    <property type="entry name" value="DNA-BINDING TRANSCRIPTIONAL ACTIVATOR DEVR_DOSR"/>
    <property type="match status" value="1"/>
</dbReference>
<feature type="transmembrane region" description="Helical" evidence="4">
    <location>
        <begin position="210"/>
        <end position="227"/>
    </location>
</feature>
<evidence type="ECO:0000256" key="2">
    <source>
        <dbReference type="ARBA" id="ARBA00023125"/>
    </source>
</evidence>
<keyword evidence="4" id="KW-0472">Membrane</keyword>
<dbReference type="InterPro" id="IPR000792">
    <property type="entry name" value="Tscrpt_reg_LuxR_C"/>
</dbReference>
<evidence type="ECO:0000256" key="4">
    <source>
        <dbReference type="SAM" id="Phobius"/>
    </source>
</evidence>
<evidence type="ECO:0000313" key="7">
    <source>
        <dbReference type="Proteomes" id="UP001343724"/>
    </source>
</evidence>
<feature type="transmembrane region" description="Helical" evidence="4">
    <location>
        <begin position="138"/>
        <end position="157"/>
    </location>
</feature>
<feature type="transmembrane region" description="Helical" evidence="4">
    <location>
        <begin position="261"/>
        <end position="281"/>
    </location>
</feature>
<keyword evidence="3" id="KW-0804">Transcription</keyword>
<dbReference type="Gene3D" id="1.10.10.10">
    <property type="entry name" value="Winged helix-like DNA-binding domain superfamily/Winged helix DNA-binding domain"/>
    <property type="match status" value="1"/>
</dbReference>
<keyword evidence="4" id="KW-0812">Transmembrane</keyword>
<protein>
    <submittedName>
        <fullName evidence="6">Helix-turn-helix transcriptional regulator</fullName>
    </submittedName>
</protein>
<gene>
    <name evidence="6" type="ORF">VJ920_00065</name>
</gene>
<evidence type="ECO:0000256" key="1">
    <source>
        <dbReference type="ARBA" id="ARBA00023015"/>
    </source>
</evidence>
<dbReference type="EMBL" id="JAYMFH010000001">
    <property type="protein sequence ID" value="MEC4293705.1"/>
    <property type="molecule type" value="Genomic_DNA"/>
</dbReference>
<reference evidence="6 7" key="1">
    <citation type="submission" date="2024-01" db="EMBL/GenBank/DDBJ databases">
        <title>novel species in genus Adlercreutzia.</title>
        <authorList>
            <person name="Liu X."/>
        </authorList>
    </citation>
    <scope>NUCLEOTIDE SEQUENCE [LARGE SCALE GENOMIC DNA]</scope>
    <source>
        <strain evidence="6 7">R22</strain>
    </source>
</reference>
<keyword evidence="7" id="KW-1185">Reference proteome</keyword>
<dbReference type="Proteomes" id="UP001343724">
    <property type="component" value="Unassembled WGS sequence"/>
</dbReference>
<comment type="caution">
    <text evidence="6">The sequence shown here is derived from an EMBL/GenBank/DDBJ whole genome shotgun (WGS) entry which is preliminary data.</text>
</comment>
<dbReference type="CDD" id="cd06170">
    <property type="entry name" value="LuxR_C_like"/>
    <property type="match status" value="1"/>
</dbReference>
<feature type="transmembrane region" description="Helical" evidence="4">
    <location>
        <begin position="102"/>
        <end position="126"/>
    </location>
</feature>
<evidence type="ECO:0000256" key="3">
    <source>
        <dbReference type="ARBA" id="ARBA00023163"/>
    </source>
</evidence>
<feature type="transmembrane region" description="Helical" evidence="4">
    <location>
        <begin position="319"/>
        <end position="341"/>
    </location>
</feature>
<feature type="transmembrane region" description="Helical" evidence="4">
    <location>
        <begin position="77"/>
        <end position="96"/>
    </location>
</feature>